<dbReference type="RefSeq" id="WP_065536457.1">
    <property type="nucleotide sequence ID" value="NZ_CP016534.2"/>
</dbReference>
<evidence type="ECO:0000313" key="2">
    <source>
        <dbReference type="Proteomes" id="UP000092661"/>
    </source>
</evidence>
<dbReference type="Pfam" id="PF11211">
    <property type="entry name" value="DUF2997"/>
    <property type="match status" value="1"/>
</dbReference>
<protein>
    <recommendedName>
        <fullName evidence="3">DUF2997 domain-containing protein</fullName>
    </recommendedName>
</protein>
<evidence type="ECO:0008006" key="3">
    <source>
        <dbReference type="Google" id="ProtNLM"/>
    </source>
</evidence>
<dbReference type="Proteomes" id="UP000092661">
    <property type="component" value="Chromosome"/>
</dbReference>
<evidence type="ECO:0000313" key="1">
    <source>
        <dbReference type="EMBL" id="ANU09679.1"/>
    </source>
</evidence>
<reference evidence="1" key="1">
    <citation type="submission" date="2016-10" db="EMBL/GenBank/DDBJ databases">
        <authorList>
            <person name="See-Too W.S."/>
        </authorList>
    </citation>
    <scope>NUCLEOTIDE SEQUENCE</scope>
    <source>
        <strain evidence="1">DSM 14505</strain>
    </source>
</reference>
<organism evidence="1 2">
    <name type="scientific">Planococcus antarcticus DSM 14505</name>
    <dbReference type="NCBI Taxonomy" id="1185653"/>
    <lineage>
        <taxon>Bacteria</taxon>
        <taxon>Bacillati</taxon>
        <taxon>Bacillota</taxon>
        <taxon>Bacilli</taxon>
        <taxon>Bacillales</taxon>
        <taxon>Caryophanaceae</taxon>
        <taxon>Planococcus</taxon>
    </lineage>
</organism>
<accession>A0ABM6D3A3</accession>
<dbReference type="EMBL" id="CP016534">
    <property type="protein sequence ID" value="ANU09679.1"/>
    <property type="molecule type" value="Genomic_DNA"/>
</dbReference>
<sequence>MKNKKIQIRITEDGKFFAETIGMKGEECLSVIEILEELLDAETVDSDYTVEYFETELKNSNNQILKIKGE</sequence>
<name>A0ABM6D3A3_9BACL</name>
<dbReference type="InterPro" id="IPR021375">
    <property type="entry name" value="DUF2997"/>
</dbReference>
<gene>
    <name evidence="1" type="ORF">BBH88_04890</name>
</gene>
<keyword evidence="2" id="KW-1185">Reference proteome</keyword>
<proteinExistence type="predicted"/>